<evidence type="ECO:0000256" key="4">
    <source>
        <dbReference type="ARBA" id="ARBA00022692"/>
    </source>
</evidence>
<feature type="transmembrane region" description="Helical" evidence="7">
    <location>
        <begin position="79"/>
        <end position="97"/>
    </location>
</feature>
<dbReference type="InterPro" id="IPR036259">
    <property type="entry name" value="MFS_trans_sf"/>
</dbReference>
<evidence type="ECO:0000256" key="5">
    <source>
        <dbReference type="ARBA" id="ARBA00022989"/>
    </source>
</evidence>
<accession>A0A6A6CMX7</accession>
<feature type="transmembrane region" description="Helical" evidence="7">
    <location>
        <begin position="103"/>
        <end position="126"/>
    </location>
</feature>
<dbReference type="InterPro" id="IPR005828">
    <property type="entry name" value="MFS_sugar_transport-like"/>
</dbReference>
<name>A0A6A6CMX7_ZASCE</name>
<evidence type="ECO:0000259" key="8">
    <source>
        <dbReference type="PROSITE" id="PS50850"/>
    </source>
</evidence>
<evidence type="ECO:0000256" key="1">
    <source>
        <dbReference type="ARBA" id="ARBA00004141"/>
    </source>
</evidence>
<comment type="similarity">
    <text evidence="2">Belongs to the major facilitator superfamily. Sugar transporter (TC 2.A.1.1) family.</text>
</comment>
<keyword evidence="10" id="KW-1185">Reference proteome</keyword>
<keyword evidence="5 7" id="KW-1133">Transmembrane helix</keyword>
<dbReference type="SUPFAM" id="SSF103473">
    <property type="entry name" value="MFS general substrate transporter"/>
    <property type="match status" value="1"/>
</dbReference>
<feature type="transmembrane region" description="Helical" evidence="7">
    <location>
        <begin position="47"/>
        <end position="67"/>
    </location>
</feature>
<evidence type="ECO:0000313" key="9">
    <source>
        <dbReference type="EMBL" id="KAF2168607.1"/>
    </source>
</evidence>
<dbReference type="PANTHER" id="PTHR48022:SF11">
    <property type="entry name" value="MONOSACCHARIDE TRANSPORTER (HXT8), PUTATIVE (AFU_ORTHOLOGUE AFUA_2G08120)-RELATED"/>
    <property type="match status" value="1"/>
</dbReference>
<dbReference type="PANTHER" id="PTHR48022">
    <property type="entry name" value="PLASTIDIC GLUCOSE TRANSPORTER 4"/>
    <property type="match status" value="1"/>
</dbReference>
<evidence type="ECO:0000256" key="6">
    <source>
        <dbReference type="ARBA" id="ARBA00023136"/>
    </source>
</evidence>
<feature type="transmembrane region" description="Helical" evidence="7">
    <location>
        <begin position="426"/>
        <end position="445"/>
    </location>
</feature>
<dbReference type="InterPro" id="IPR003663">
    <property type="entry name" value="Sugar/inositol_transpt"/>
</dbReference>
<reference evidence="9" key="1">
    <citation type="journal article" date="2020" name="Stud. Mycol.">
        <title>101 Dothideomycetes genomes: a test case for predicting lifestyles and emergence of pathogens.</title>
        <authorList>
            <person name="Haridas S."/>
            <person name="Albert R."/>
            <person name="Binder M."/>
            <person name="Bloem J."/>
            <person name="Labutti K."/>
            <person name="Salamov A."/>
            <person name="Andreopoulos B."/>
            <person name="Baker S."/>
            <person name="Barry K."/>
            <person name="Bills G."/>
            <person name="Bluhm B."/>
            <person name="Cannon C."/>
            <person name="Castanera R."/>
            <person name="Culley D."/>
            <person name="Daum C."/>
            <person name="Ezra D."/>
            <person name="Gonzalez J."/>
            <person name="Henrissat B."/>
            <person name="Kuo A."/>
            <person name="Liang C."/>
            <person name="Lipzen A."/>
            <person name="Lutzoni F."/>
            <person name="Magnuson J."/>
            <person name="Mondo S."/>
            <person name="Nolan M."/>
            <person name="Ohm R."/>
            <person name="Pangilinan J."/>
            <person name="Park H.-J."/>
            <person name="Ramirez L."/>
            <person name="Alfaro M."/>
            <person name="Sun H."/>
            <person name="Tritt A."/>
            <person name="Yoshinaga Y."/>
            <person name="Zwiers L.-H."/>
            <person name="Turgeon B."/>
            <person name="Goodwin S."/>
            <person name="Spatafora J."/>
            <person name="Crous P."/>
            <person name="Grigoriev I."/>
        </authorList>
    </citation>
    <scope>NUCLEOTIDE SEQUENCE</scope>
    <source>
        <strain evidence="9">ATCC 36951</strain>
    </source>
</reference>
<dbReference type="OrthoDB" id="6612291at2759"/>
<dbReference type="GeneID" id="54569818"/>
<evidence type="ECO:0000256" key="2">
    <source>
        <dbReference type="ARBA" id="ARBA00010992"/>
    </source>
</evidence>
<organism evidence="9 10">
    <name type="scientific">Zasmidium cellare ATCC 36951</name>
    <dbReference type="NCBI Taxonomy" id="1080233"/>
    <lineage>
        <taxon>Eukaryota</taxon>
        <taxon>Fungi</taxon>
        <taxon>Dikarya</taxon>
        <taxon>Ascomycota</taxon>
        <taxon>Pezizomycotina</taxon>
        <taxon>Dothideomycetes</taxon>
        <taxon>Dothideomycetidae</taxon>
        <taxon>Mycosphaerellales</taxon>
        <taxon>Mycosphaerellaceae</taxon>
        <taxon>Zasmidium</taxon>
    </lineage>
</organism>
<feature type="transmembrane region" description="Helical" evidence="7">
    <location>
        <begin position="293"/>
        <end position="312"/>
    </location>
</feature>
<feature type="transmembrane region" description="Helical" evidence="7">
    <location>
        <begin position="7"/>
        <end position="35"/>
    </location>
</feature>
<keyword evidence="3" id="KW-0813">Transport</keyword>
<keyword evidence="4 7" id="KW-0812">Transmembrane</keyword>
<dbReference type="Gene3D" id="1.20.1250.20">
    <property type="entry name" value="MFS general substrate transporter like domains"/>
    <property type="match status" value="1"/>
</dbReference>
<sequence>MPFHIPYTFGVTLFAAIGTFLFGYDSGIATTIIAFPSWNTYMSHPSPTLIGGISSAYSAGEALGVLLQTLIADRLGRIRFLQLLCVITLLGTCVQTASTGIRMFIAGRAVTGFGVGGMVATIPLYLSEIAPPRRRGFLAGFTGVGIAVGVMMSSWVAVACFYAPQGDVQWRVPIALQIPWTPVLFLGLATFMPESPRILLRKGRLAEAERAFERVHRGEGEGETRREFALMRAQIEYEKGREFVGYLALFRQYRQRVLVAIAIALMAILSGAPVVGFYQTILYRALGIQQKNILILAAARGTLSLVAVLLINRFLLDQWGRRQLLLWGMAISTGILIYCAAMQKIYQDSDNQVGKGFAVLGIFAHAFFNDHLCGTLESVCPIYNAEILPIALRSKVIGIAAFIFFSVTVAFTEAAPSAFANIKQNYYYVFVGCTAVMWVIGYYWFPETTGRTLEEIAAAFGDRVVDVARENSETNMVLVEETKGADVRVNDREAGMAV</sequence>
<dbReference type="Proteomes" id="UP000799537">
    <property type="component" value="Unassembled WGS sequence"/>
</dbReference>
<evidence type="ECO:0000256" key="7">
    <source>
        <dbReference type="SAM" id="Phobius"/>
    </source>
</evidence>
<evidence type="ECO:0000313" key="10">
    <source>
        <dbReference type="Proteomes" id="UP000799537"/>
    </source>
</evidence>
<proteinExistence type="inferred from homology"/>
<dbReference type="AlphaFoldDB" id="A0A6A6CMX7"/>
<feature type="transmembrane region" description="Helical" evidence="7">
    <location>
        <begin position="257"/>
        <end position="281"/>
    </location>
</feature>
<dbReference type="InterPro" id="IPR020846">
    <property type="entry name" value="MFS_dom"/>
</dbReference>
<dbReference type="PROSITE" id="PS50850">
    <property type="entry name" value="MFS"/>
    <property type="match status" value="1"/>
</dbReference>
<comment type="subcellular location">
    <subcellularLocation>
        <location evidence="1">Membrane</location>
        <topology evidence="1">Multi-pass membrane protein</topology>
    </subcellularLocation>
</comment>
<protein>
    <recommendedName>
        <fullName evidence="8">Major facilitator superfamily (MFS) profile domain-containing protein</fullName>
    </recommendedName>
</protein>
<dbReference type="InterPro" id="IPR005829">
    <property type="entry name" value="Sugar_transporter_CS"/>
</dbReference>
<dbReference type="GO" id="GO:0005351">
    <property type="term" value="F:carbohydrate:proton symporter activity"/>
    <property type="evidence" value="ECO:0007669"/>
    <property type="project" value="TreeGrafter"/>
</dbReference>
<dbReference type="Pfam" id="PF00083">
    <property type="entry name" value="Sugar_tr"/>
    <property type="match status" value="1"/>
</dbReference>
<feature type="domain" description="Major facilitator superfamily (MFS) profile" evidence="8">
    <location>
        <begin position="11"/>
        <end position="449"/>
    </location>
</feature>
<dbReference type="RefSeq" id="XP_033669496.1">
    <property type="nucleotide sequence ID" value="XM_033816546.1"/>
</dbReference>
<dbReference type="EMBL" id="ML993590">
    <property type="protein sequence ID" value="KAF2168607.1"/>
    <property type="molecule type" value="Genomic_DNA"/>
</dbReference>
<feature type="transmembrane region" description="Helical" evidence="7">
    <location>
        <begin position="396"/>
        <end position="414"/>
    </location>
</feature>
<dbReference type="InterPro" id="IPR050360">
    <property type="entry name" value="MFS_Sugar_Transporters"/>
</dbReference>
<evidence type="ECO:0000256" key="3">
    <source>
        <dbReference type="ARBA" id="ARBA00022448"/>
    </source>
</evidence>
<dbReference type="PROSITE" id="PS00217">
    <property type="entry name" value="SUGAR_TRANSPORT_2"/>
    <property type="match status" value="1"/>
</dbReference>
<keyword evidence="6 7" id="KW-0472">Membrane</keyword>
<feature type="transmembrane region" description="Helical" evidence="7">
    <location>
        <begin position="324"/>
        <end position="346"/>
    </location>
</feature>
<dbReference type="GO" id="GO:0016020">
    <property type="term" value="C:membrane"/>
    <property type="evidence" value="ECO:0007669"/>
    <property type="project" value="UniProtKB-SubCell"/>
</dbReference>
<gene>
    <name evidence="9" type="ORF">M409DRAFT_65513</name>
</gene>
<feature type="transmembrane region" description="Helical" evidence="7">
    <location>
        <begin position="138"/>
        <end position="164"/>
    </location>
</feature>
<dbReference type="PRINTS" id="PR00171">
    <property type="entry name" value="SUGRTRNSPORT"/>
</dbReference>
<feature type="transmembrane region" description="Helical" evidence="7">
    <location>
        <begin position="170"/>
        <end position="192"/>
    </location>
</feature>